<feature type="transmembrane region" description="Helical" evidence="1">
    <location>
        <begin position="273"/>
        <end position="294"/>
    </location>
</feature>
<keyword evidence="1" id="KW-0472">Membrane</keyword>
<gene>
    <name evidence="2" type="ORF">G6034_08415</name>
</gene>
<feature type="transmembrane region" description="Helical" evidence="1">
    <location>
        <begin position="170"/>
        <end position="188"/>
    </location>
</feature>
<feature type="transmembrane region" description="Helical" evidence="1">
    <location>
        <begin position="131"/>
        <end position="150"/>
    </location>
</feature>
<feature type="transmembrane region" description="Helical" evidence="1">
    <location>
        <begin position="102"/>
        <end position="125"/>
    </location>
</feature>
<keyword evidence="1" id="KW-0812">Transmembrane</keyword>
<sequence>MSAADCSNIHRHLDEAFAGRAMTPELQGLKEEIRSNLAARVDELRGNGAAEEEAAATAIAALGDIGQIIRQESPGEADEPASLGVAQAPEYARSRVRRSSGFAIGTVLVSVAAVAAMLLFVMVLGPYGNPGLAVLSALVAAMSTGTIVAWSLRQETSQNFPVPPRRAVSYGLAAAAAVVGLALCTLVTMAGPGLLAAGVFVVLGSVVGFIRLGVSQTNRRKPWVREAQRGREGRGGSSRDPAAAARFGMHVGALWVAALAVFAVLSFTVGLAWSWLAILAALAATVVILARMLFPNGAPAETPAGDEADGAPG</sequence>
<organism evidence="2 3">
    <name type="scientific">Arthrobacter wenxiniae</name>
    <dbReference type="NCBI Taxonomy" id="2713570"/>
    <lineage>
        <taxon>Bacteria</taxon>
        <taxon>Bacillati</taxon>
        <taxon>Actinomycetota</taxon>
        <taxon>Actinomycetes</taxon>
        <taxon>Micrococcales</taxon>
        <taxon>Micrococcaceae</taxon>
        <taxon>Arthrobacter</taxon>
    </lineage>
</organism>
<evidence type="ECO:0000313" key="2">
    <source>
        <dbReference type="EMBL" id="NVM94934.1"/>
    </source>
</evidence>
<reference evidence="2 3" key="1">
    <citation type="submission" date="2020-02" db="EMBL/GenBank/DDBJ databases">
        <title>Genome sequence of strain AETb3-4.</title>
        <authorList>
            <person name="Gao J."/>
            <person name="Zhang X."/>
        </authorList>
    </citation>
    <scope>NUCLEOTIDE SEQUENCE [LARGE SCALE GENOMIC DNA]</scope>
    <source>
        <strain evidence="2 3">AETb3-4</strain>
    </source>
</reference>
<keyword evidence="1" id="KW-1133">Transmembrane helix</keyword>
<dbReference type="NCBIfam" id="NF038403">
    <property type="entry name" value="perm_prefix_1"/>
    <property type="match status" value="1"/>
</dbReference>
<protein>
    <submittedName>
        <fullName evidence="2">Uncharacterized protein</fullName>
    </submittedName>
</protein>
<dbReference type="EMBL" id="JAAMFM010000009">
    <property type="protein sequence ID" value="NVM94934.1"/>
    <property type="molecule type" value="Genomic_DNA"/>
</dbReference>
<accession>A0A7Y7IG86</accession>
<dbReference type="InterPro" id="IPR047928">
    <property type="entry name" value="Perm_prefix_1"/>
</dbReference>
<keyword evidence="3" id="KW-1185">Reference proteome</keyword>
<dbReference type="Proteomes" id="UP000543556">
    <property type="component" value="Unassembled WGS sequence"/>
</dbReference>
<evidence type="ECO:0000313" key="3">
    <source>
        <dbReference type="Proteomes" id="UP000543556"/>
    </source>
</evidence>
<feature type="transmembrane region" description="Helical" evidence="1">
    <location>
        <begin position="247"/>
        <end position="267"/>
    </location>
</feature>
<feature type="transmembrane region" description="Helical" evidence="1">
    <location>
        <begin position="194"/>
        <end position="214"/>
    </location>
</feature>
<comment type="caution">
    <text evidence="2">The sequence shown here is derived from an EMBL/GenBank/DDBJ whole genome shotgun (WGS) entry which is preliminary data.</text>
</comment>
<dbReference type="AlphaFoldDB" id="A0A7Y7IG86"/>
<dbReference type="RefSeq" id="WP_176634657.1">
    <property type="nucleotide sequence ID" value="NZ_JAAMFM010000009.1"/>
</dbReference>
<proteinExistence type="predicted"/>
<name>A0A7Y7IG86_9MICC</name>
<evidence type="ECO:0000256" key="1">
    <source>
        <dbReference type="SAM" id="Phobius"/>
    </source>
</evidence>